<dbReference type="PANTHER" id="PTHR21192">
    <property type="entry name" value="NUCLEAR PROTEIN E3-3"/>
    <property type="match status" value="1"/>
</dbReference>
<keyword evidence="2" id="KW-1185">Reference proteome</keyword>
<reference evidence="1 2" key="1">
    <citation type="submission" date="2020-03" db="EMBL/GenBank/DDBJ databases">
        <title>Rubrivivax benzoatilyticus JA2 (sequenced after 10 years sub-culturing).</title>
        <authorList>
            <person name="Gupta D."/>
            <person name="Chintalapati S."/>
            <person name="Chintalapati V.R."/>
        </authorList>
    </citation>
    <scope>NUCLEOTIDE SEQUENCE [LARGE SCALE GENOMIC DNA]</scope>
    <source>
        <strain evidence="1 2">JA2-Mal</strain>
    </source>
</reference>
<dbReference type="SUPFAM" id="SSF64076">
    <property type="entry name" value="MTH938-like"/>
    <property type="match status" value="1"/>
</dbReference>
<dbReference type="PANTHER" id="PTHR21192:SF2">
    <property type="entry name" value="NADH DEHYDROGENASE [UBIQUINONE] 1 ALPHA SUBCOMPLEX ASSEMBLY FACTOR 3"/>
    <property type="match status" value="1"/>
</dbReference>
<gene>
    <name evidence="1" type="ORF">G7087_11425</name>
</gene>
<protein>
    <submittedName>
        <fullName evidence="1">Xcc1710-like domain-containing protein</fullName>
    </submittedName>
</protein>
<dbReference type="InterPro" id="IPR007523">
    <property type="entry name" value="NDUFAF3/AAMDC"/>
</dbReference>
<sequence length="127" mass="14047">MKFQPDRFSGANVITRHDAGQVWVGPNAFLHSIVVPWKGAVLPWEAPSLDALTAEHFERLAELRPELVIFGSGRRLRFVSPALLRPLIERRIGVETMDTVAACRTYNVLAAEEREVVAALVLEGDGS</sequence>
<evidence type="ECO:0000313" key="1">
    <source>
        <dbReference type="EMBL" id="NHK98987.1"/>
    </source>
</evidence>
<evidence type="ECO:0000313" key="2">
    <source>
        <dbReference type="Proteomes" id="UP000802098"/>
    </source>
</evidence>
<dbReference type="CDD" id="cd05560">
    <property type="entry name" value="Xcc1710_like"/>
    <property type="match status" value="1"/>
</dbReference>
<dbReference type="Pfam" id="PF04430">
    <property type="entry name" value="DUF498"/>
    <property type="match status" value="1"/>
</dbReference>
<dbReference type="InterPro" id="IPR036748">
    <property type="entry name" value="MTH938-like_sf"/>
</dbReference>
<comment type="caution">
    <text evidence="1">The sequence shown here is derived from an EMBL/GenBank/DDBJ whole genome shotgun (WGS) entry which is preliminary data.</text>
</comment>
<dbReference type="EMBL" id="JAAOCD010000005">
    <property type="protein sequence ID" value="NHK98987.1"/>
    <property type="molecule type" value="Genomic_DNA"/>
</dbReference>
<dbReference type="Proteomes" id="UP000802098">
    <property type="component" value="Unassembled WGS sequence"/>
</dbReference>
<name>A0ABX0HVC7_9BURK</name>
<accession>A0ABX0HVC7</accession>
<proteinExistence type="predicted"/>
<dbReference type="Gene3D" id="3.40.1230.10">
    <property type="entry name" value="MTH938-like"/>
    <property type="match status" value="1"/>
</dbReference>
<organism evidence="1 2">
    <name type="scientific">Rubrivivax benzoatilyticus</name>
    <dbReference type="NCBI Taxonomy" id="316997"/>
    <lineage>
        <taxon>Bacteria</taxon>
        <taxon>Pseudomonadati</taxon>
        <taxon>Pseudomonadota</taxon>
        <taxon>Betaproteobacteria</taxon>
        <taxon>Burkholderiales</taxon>
        <taxon>Sphaerotilaceae</taxon>
        <taxon>Rubrivivax</taxon>
    </lineage>
</organism>
<dbReference type="RefSeq" id="WP_009859111.1">
    <property type="nucleotide sequence ID" value="NZ_JAAOCD010000005.1"/>
</dbReference>